<feature type="transmembrane region" description="Helical" evidence="6">
    <location>
        <begin position="21"/>
        <end position="47"/>
    </location>
</feature>
<sequence length="167" mass="18746">MLANAPRAGFARRLAAIIYDVLVLAALVMLAAGVAMLLVQLLAWATLVNLSGYSDIADYLNTGLRRWFYFVYLIAVILSFYVYFWCKAGQTLGMRAWRIVVVKQNGLPLTPLQALARALLAFFGLGNFWLWLRWGKGLALQDQLTASQMVVISKEHSKSLNVHQRAR</sequence>
<name>A0A285IZ75_9GAMM</name>
<keyword evidence="2" id="KW-1003">Cell membrane</keyword>
<protein>
    <submittedName>
        <fullName evidence="8">RDD family protein</fullName>
    </submittedName>
</protein>
<dbReference type="InterPro" id="IPR010432">
    <property type="entry name" value="RDD"/>
</dbReference>
<evidence type="ECO:0000256" key="2">
    <source>
        <dbReference type="ARBA" id="ARBA00022475"/>
    </source>
</evidence>
<keyword evidence="4 6" id="KW-1133">Transmembrane helix</keyword>
<evidence type="ECO:0000256" key="5">
    <source>
        <dbReference type="ARBA" id="ARBA00023136"/>
    </source>
</evidence>
<dbReference type="PANTHER" id="PTHR36115:SF10">
    <property type="entry name" value="RDD DOMAIN-CONTAINING PROTEIN"/>
    <property type="match status" value="1"/>
</dbReference>
<dbReference type="InterPro" id="IPR051791">
    <property type="entry name" value="Pra-immunoreactive"/>
</dbReference>
<evidence type="ECO:0000256" key="1">
    <source>
        <dbReference type="ARBA" id="ARBA00004651"/>
    </source>
</evidence>
<dbReference type="PANTHER" id="PTHR36115">
    <property type="entry name" value="PROLINE-RICH ANTIGEN HOMOLOG-RELATED"/>
    <property type="match status" value="1"/>
</dbReference>
<evidence type="ECO:0000313" key="8">
    <source>
        <dbReference type="EMBL" id="SNY52406.1"/>
    </source>
</evidence>
<dbReference type="OrthoDB" id="9793824at2"/>
<evidence type="ECO:0000256" key="3">
    <source>
        <dbReference type="ARBA" id="ARBA00022692"/>
    </source>
</evidence>
<dbReference type="RefSeq" id="WP_097111659.1">
    <property type="nucleotide sequence ID" value="NZ_OBEB01000004.1"/>
</dbReference>
<dbReference type="AlphaFoldDB" id="A0A285IZ75"/>
<feature type="domain" description="RDD" evidence="7">
    <location>
        <begin position="8"/>
        <end position="127"/>
    </location>
</feature>
<comment type="subcellular location">
    <subcellularLocation>
        <location evidence="1">Cell membrane</location>
        <topology evidence="1">Multi-pass membrane protein</topology>
    </subcellularLocation>
</comment>
<proteinExistence type="predicted"/>
<dbReference type="Proteomes" id="UP000219353">
    <property type="component" value="Unassembled WGS sequence"/>
</dbReference>
<keyword evidence="3 6" id="KW-0812">Transmembrane</keyword>
<gene>
    <name evidence="8" type="ORF">SAMN06297280_2107</name>
</gene>
<dbReference type="EMBL" id="OBEB01000004">
    <property type="protein sequence ID" value="SNY52406.1"/>
    <property type="molecule type" value="Genomic_DNA"/>
</dbReference>
<organism evidence="8 9">
    <name type="scientific">Arsukibacterium tuosuense</name>
    <dbReference type="NCBI Taxonomy" id="1323745"/>
    <lineage>
        <taxon>Bacteria</taxon>
        <taxon>Pseudomonadati</taxon>
        <taxon>Pseudomonadota</taxon>
        <taxon>Gammaproteobacteria</taxon>
        <taxon>Chromatiales</taxon>
        <taxon>Chromatiaceae</taxon>
        <taxon>Arsukibacterium</taxon>
    </lineage>
</organism>
<evidence type="ECO:0000256" key="4">
    <source>
        <dbReference type="ARBA" id="ARBA00022989"/>
    </source>
</evidence>
<dbReference type="GO" id="GO:0005886">
    <property type="term" value="C:plasma membrane"/>
    <property type="evidence" value="ECO:0007669"/>
    <property type="project" value="UniProtKB-SubCell"/>
</dbReference>
<accession>A0A285IZ75</accession>
<evidence type="ECO:0000313" key="9">
    <source>
        <dbReference type="Proteomes" id="UP000219353"/>
    </source>
</evidence>
<evidence type="ECO:0000256" key="6">
    <source>
        <dbReference type="SAM" id="Phobius"/>
    </source>
</evidence>
<reference evidence="9" key="1">
    <citation type="submission" date="2017-09" db="EMBL/GenBank/DDBJ databases">
        <authorList>
            <person name="Varghese N."/>
            <person name="Submissions S."/>
        </authorList>
    </citation>
    <scope>NUCLEOTIDE SEQUENCE [LARGE SCALE GENOMIC DNA]</scope>
    <source>
        <strain evidence="9">CGMCC 1.12461</strain>
    </source>
</reference>
<keyword evidence="5 6" id="KW-0472">Membrane</keyword>
<feature type="transmembrane region" description="Helical" evidence="6">
    <location>
        <begin position="67"/>
        <end position="86"/>
    </location>
</feature>
<keyword evidence="9" id="KW-1185">Reference proteome</keyword>
<evidence type="ECO:0000259" key="7">
    <source>
        <dbReference type="Pfam" id="PF06271"/>
    </source>
</evidence>
<dbReference type="Pfam" id="PF06271">
    <property type="entry name" value="RDD"/>
    <property type="match status" value="1"/>
</dbReference>